<proteinExistence type="predicted"/>
<reference evidence="2 3" key="1">
    <citation type="journal article" date="2013" name="Curr. Biol.">
        <title>Shared signatures of parasitism and phylogenomics unite Cryptomycota and microsporidia.</title>
        <authorList>
            <person name="James T.Y."/>
            <person name="Pelin A."/>
            <person name="Bonen L."/>
            <person name="Ahrendt S."/>
            <person name="Sain D."/>
            <person name="Corradi N."/>
            <person name="Stajich J.E."/>
        </authorList>
    </citation>
    <scope>NUCLEOTIDE SEQUENCE [LARGE SCALE GENOMIC DNA]</scope>
    <source>
        <strain evidence="2 3">CSF55</strain>
    </source>
</reference>
<evidence type="ECO:0000256" key="1">
    <source>
        <dbReference type="SAM" id="SignalP"/>
    </source>
</evidence>
<sequence>MAISLSNQTVCFLAVCLIILAIITCPDEDSFVSFIKKEVENENGHIASALSGAALWLSMRIGKPFELKNFYVFATVKFKSDQNHEALNNQLKVVILSEPFLLGLHSAMEPLKTVSRIAQT</sequence>
<dbReference type="HOGENOM" id="CLU_2050975_0_0_1"/>
<dbReference type="EMBL" id="KE560987">
    <property type="protein sequence ID" value="EPZ34142.1"/>
    <property type="molecule type" value="Genomic_DNA"/>
</dbReference>
<protein>
    <submittedName>
        <fullName evidence="2">Uncharacterized protein</fullName>
    </submittedName>
</protein>
<organism evidence="2 3">
    <name type="scientific">Rozella allomycis (strain CSF55)</name>
    <dbReference type="NCBI Taxonomy" id="988480"/>
    <lineage>
        <taxon>Eukaryota</taxon>
        <taxon>Fungi</taxon>
        <taxon>Fungi incertae sedis</taxon>
        <taxon>Cryptomycota</taxon>
        <taxon>Cryptomycota incertae sedis</taxon>
        <taxon>Rozella</taxon>
    </lineage>
</organism>
<dbReference type="AlphaFoldDB" id="A0A075AZN9"/>
<evidence type="ECO:0000313" key="2">
    <source>
        <dbReference type="EMBL" id="EPZ34142.1"/>
    </source>
</evidence>
<dbReference type="Proteomes" id="UP000030755">
    <property type="component" value="Unassembled WGS sequence"/>
</dbReference>
<keyword evidence="3" id="KW-1185">Reference proteome</keyword>
<feature type="chain" id="PRO_5001705839" evidence="1">
    <location>
        <begin position="27"/>
        <end position="120"/>
    </location>
</feature>
<keyword evidence="1" id="KW-0732">Signal</keyword>
<evidence type="ECO:0000313" key="3">
    <source>
        <dbReference type="Proteomes" id="UP000030755"/>
    </source>
</evidence>
<feature type="signal peptide" evidence="1">
    <location>
        <begin position="1"/>
        <end position="26"/>
    </location>
</feature>
<gene>
    <name evidence="2" type="ORF">O9G_003741</name>
</gene>
<name>A0A075AZN9_ROZAC</name>
<accession>A0A075AZN9</accession>